<comment type="caution">
    <text evidence="1">The sequence shown here is derived from an EMBL/GenBank/DDBJ whole genome shotgun (WGS) entry which is preliminary data.</text>
</comment>
<evidence type="ECO:0000313" key="1">
    <source>
        <dbReference type="EMBL" id="CAH0481695.1"/>
    </source>
</evidence>
<gene>
    <name evidence="1" type="ORF">PBS003_LOCUS8300</name>
</gene>
<organism evidence="1 2">
    <name type="scientific">Peronospora belbahrii</name>
    <dbReference type="NCBI Taxonomy" id="622444"/>
    <lineage>
        <taxon>Eukaryota</taxon>
        <taxon>Sar</taxon>
        <taxon>Stramenopiles</taxon>
        <taxon>Oomycota</taxon>
        <taxon>Peronosporomycetes</taxon>
        <taxon>Peronosporales</taxon>
        <taxon>Peronosporaceae</taxon>
        <taxon>Peronospora</taxon>
    </lineage>
</organism>
<dbReference type="AlphaFoldDB" id="A0AAU9LAB8"/>
<evidence type="ECO:0008006" key="3">
    <source>
        <dbReference type="Google" id="ProtNLM"/>
    </source>
</evidence>
<protein>
    <recommendedName>
        <fullName evidence="3">Histidine kinase/HSP90-like ATPase domain-containing protein</fullName>
    </recommendedName>
</protein>
<dbReference type="SUPFAM" id="SSF55874">
    <property type="entry name" value="ATPase domain of HSP90 chaperone/DNA topoisomerase II/histidine kinase"/>
    <property type="match status" value="1"/>
</dbReference>
<dbReference type="InterPro" id="IPR014721">
    <property type="entry name" value="Ribsml_uS5_D2-typ_fold_subgr"/>
</dbReference>
<reference evidence="1" key="1">
    <citation type="submission" date="2021-11" db="EMBL/GenBank/DDBJ databases">
        <authorList>
            <person name="Islam A."/>
            <person name="Islam S."/>
            <person name="Flora M.S."/>
            <person name="Rahman M."/>
            <person name="Ziaur R.M."/>
            <person name="Epstein J.H."/>
            <person name="Hassan M."/>
            <person name="Klassen M."/>
            <person name="Woodard K."/>
            <person name="Webb A."/>
            <person name="Webby R.J."/>
            <person name="El Zowalaty M.E."/>
        </authorList>
    </citation>
    <scope>NUCLEOTIDE SEQUENCE</scope>
    <source>
        <strain evidence="1">Pbs3</strain>
    </source>
</reference>
<dbReference type="InterPro" id="IPR036890">
    <property type="entry name" value="HATPase_C_sf"/>
</dbReference>
<dbReference type="Gene3D" id="3.30.230.10">
    <property type="match status" value="1"/>
</dbReference>
<evidence type="ECO:0000313" key="2">
    <source>
        <dbReference type="Proteomes" id="UP001160483"/>
    </source>
</evidence>
<name>A0AAU9LAB8_9STRA</name>
<accession>A0AAU9LAB8</accession>
<dbReference type="EMBL" id="CAKKTJ010000329">
    <property type="protein sequence ID" value="CAH0481695.1"/>
    <property type="molecule type" value="Genomic_DNA"/>
</dbReference>
<proteinExistence type="predicted"/>
<dbReference type="Proteomes" id="UP001160483">
    <property type="component" value="Unassembled WGS sequence"/>
</dbReference>
<sequence length="483" mass="53464">MTKQERKRRDRGAQFIRNNLELLGFGNPRDALVQAAKELFENAWDATRSLNVESSWNDVPLKLLRLDVKLNRDTGNVDILCADTGSGMHAHEVKLLCCNVFETTKVNREGGGGCNSGKYGVGLKAAMLYSQLQSSDACLKLVTTSNSDGILYVQLCIDPDSEETAVVKKVAHFVVDEDHQQFSGTEMRLSVPCPRDTLELISAADTLALYFQSLRYIAPPFVGVQFNFDVKEISTSVECLHGEEPIDRFVADLGESADDILYAVHDEEFFSISCVALMLGEVEIGVESDMEVCLLRFANHAPLINDEDFFVCGTTKGVCTAKLWKKYGLRCHRTSSYLMNQLVASPLRAASRHDDGNVEPARLVLAIDVCVIGSSADTGIKYGGLKKSTLDACYTDGVQTCCRAILQQLAEAGRLCTPQQRQDHDLIDNYAPMIAKSLAKITRQSQLRRCGGIMSSQQLERNPQDHINEGLILHELQAAMRNW</sequence>
<dbReference type="Gene3D" id="3.30.565.10">
    <property type="entry name" value="Histidine kinase-like ATPase, C-terminal domain"/>
    <property type="match status" value="1"/>
</dbReference>